<reference evidence="6 7" key="1">
    <citation type="submission" date="2024-10" db="EMBL/GenBank/DDBJ databases">
        <authorList>
            <person name="Kim D."/>
        </authorList>
    </citation>
    <scope>NUCLEOTIDE SEQUENCE [LARGE SCALE GENOMIC DNA]</scope>
    <source>
        <strain evidence="6">BH-2024</strain>
    </source>
</reference>
<sequence length="975" mass="107265">MQVHYRIPTVLRLLFPFFFLFSIVARQQQQQNGNCEKDKVPTVVKVWPDGRPELFCHLPLCPLFSSTFSSSTESDEKRTEEKQMAEETKKWQRDENGREKSGRKGKDKREEDERGGERDEANGGRRDRQTQCNGTLSAAVCDLPDQWTVALVEMNNGTHISLLMRCCAVARLSEWAAPLKQVVLAPGEQFSGGQVIHNGKTVAYDVIKEVRKNVTTENDVRFVLSVFRVLCASAPPLSADSSFSARPIFSHLSGVRLAPGDANAGVSVAAANASQRSAMARRERPSFALMRKAMQKAKEWRRRPSSTSNDSLSTPTNWTKTVVDFDGIGNAKLSQKNGKNIGDISHDSTTTTAATMRTKSGTMAEEERHKWNWKSESKESANRSLPPILLNDRRSGHEDGTSFGISSTMSTRTMPTPSTDQSQSNEAFFTTEMAFLKQYNSRKQTQSLAQKQRSKKGGDRIKYTGLTTIRHRVDGPMNLMSNERKAKEGDDEAKKGRGMGEEKPKTFDTAGAAYTLALKNVQLMDIGRTAESSSKSEEDELQSVKEQQQKTPNANEWAASQLTAEATTAEKASVGESAGPQLSANCATIRSGRSDGCDGGSDGTAPSELVLSCGLCSCSQCKCSGLPSSCNGPNCPFCPSMCQCPTECGCDSTASLSPFNAIQNGENGIGLGESQAVEMQQQQYIPSWNEQQQIGASQNYYAAPNFGYGGGTALNDAFASLQCFSGDQLVRTARGPVRMDQLRIGDLVLSMDESLLSFSPVLMFLHRKPSESALFVRILTEFGHQLQLTALHLIWVGCAGRLRLIRANELRPGQCVYALEGRENGETGDEIMWGRDGDGTVRVRQTERREEAERRGQTRMALSRIVHIDKVRGHGIYAPLTANGNILVNGVLASCHANLAAQTLQQTFFNWWRALREFGHNFHSVAFASGLWQLAGGDRWTKQNADQRHAEGEDLPMGVHFLVTVLDTLMPESIL</sequence>
<evidence type="ECO:0000256" key="1">
    <source>
        <dbReference type="ARBA" id="ARBA00022473"/>
    </source>
</evidence>
<evidence type="ECO:0000259" key="4">
    <source>
        <dbReference type="SMART" id="SM00305"/>
    </source>
</evidence>
<feature type="compositionally biased region" description="Basic and acidic residues" evidence="2">
    <location>
        <begin position="365"/>
        <end position="381"/>
    </location>
</feature>
<dbReference type="InterPro" id="IPR006141">
    <property type="entry name" value="Intein_N"/>
</dbReference>
<evidence type="ECO:0000256" key="2">
    <source>
        <dbReference type="SAM" id="MobiDB-lite"/>
    </source>
</evidence>
<dbReference type="SMART" id="SM00306">
    <property type="entry name" value="HintN"/>
    <property type="match status" value="1"/>
</dbReference>
<feature type="compositionally biased region" description="Basic and acidic residues" evidence="2">
    <location>
        <begin position="482"/>
        <end position="505"/>
    </location>
</feature>
<feature type="chain" id="PRO_5044789859" description="Hint domain-containing protein" evidence="3">
    <location>
        <begin position="26"/>
        <end position="975"/>
    </location>
</feature>
<evidence type="ECO:0008006" key="8">
    <source>
        <dbReference type="Google" id="ProtNLM"/>
    </source>
</evidence>
<keyword evidence="1" id="KW-0217">Developmental protein</keyword>
<feature type="compositionally biased region" description="Polar residues" evidence="2">
    <location>
        <begin position="442"/>
        <end position="451"/>
    </location>
</feature>
<dbReference type="PANTHER" id="PTHR46706:SF12">
    <property type="entry name" value="PROTEIN QUA-1-RELATED"/>
    <property type="match status" value="1"/>
</dbReference>
<dbReference type="InterPro" id="IPR001767">
    <property type="entry name" value="Hedgehog_Hint"/>
</dbReference>
<dbReference type="InterPro" id="IPR003587">
    <property type="entry name" value="Hint_dom_N"/>
</dbReference>
<keyword evidence="3" id="KW-0732">Signal</keyword>
<feature type="compositionally biased region" description="Polar residues" evidence="2">
    <location>
        <begin position="544"/>
        <end position="557"/>
    </location>
</feature>
<keyword evidence="7" id="KW-1185">Reference proteome</keyword>
<dbReference type="AlphaFoldDB" id="A0ABD2IVK1"/>
<feature type="signal peptide" evidence="3">
    <location>
        <begin position="1"/>
        <end position="25"/>
    </location>
</feature>
<name>A0ABD2IVK1_9BILA</name>
<dbReference type="InterPro" id="IPR052140">
    <property type="entry name" value="Dev_Signal_Hedgehog-like"/>
</dbReference>
<dbReference type="Gene3D" id="2.170.16.10">
    <property type="entry name" value="Hedgehog/Intein (Hint) domain"/>
    <property type="match status" value="1"/>
</dbReference>
<feature type="compositionally biased region" description="Polar residues" evidence="2">
    <location>
        <begin position="305"/>
        <end position="315"/>
    </location>
</feature>
<evidence type="ECO:0000313" key="7">
    <source>
        <dbReference type="Proteomes" id="UP001620626"/>
    </source>
</evidence>
<dbReference type="EMBL" id="JBICBT010001137">
    <property type="protein sequence ID" value="KAL3081345.1"/>
    <property type="molecule type" value="Genomic_DNA"/>
</dbReference>
<accession>A0ABD2IVK1</accession>
<feature type="domain" description="Hint" evidence="5">
    <location>
        <begin position="721"/>
        <end position="820"/>
    </location>
</feature>
<feature type="region of interest" description="Disordered" evidence="2">
    <location>
        <begin position="481"/>
        <end position="505"/>
    </location>
</feature>
<dbReference type="CDD" id="cd00081">
    <property type="entry name" value="Hint"/>
    <property type="match status" value="1"/>
</dbReference>
<dbReference type="PANTHER" id="PTHR46706">
    <property type="entry name" value="PROTEIN QUA-1-RELATED"/>
    <property type="match status" value="1"/>
</dbReference>
<organism evidence="6 7">
    <name type="scientific">Heterodera trifolii</name>
    <dbReference type="NCBI Taxonomy" id="157864"/>
    <lineage>
        <taxon>Eukaryota</taxon>
        <taxon>Metazoa</taxon>
        <taxon>Ecdysozoa</taxon>
        <taxon>Nematoda</taxon>
        <taxon>Chromadorea</taxon>
        <taxon>Rhabditida</taxon>
        <taxon>Tylenchina</taxon>
        <taxon>Tylenchomorpha</taxon>
        <taxon>Tylenchoidea</taxon>
        <taxon>Heteroderidae</taxon>
        <taxon>Heteroderinae</taxon>
        <taxon>Heterodera</taxon>
    </lineage>
</organism>
<feature type="region of interest" description="Disordered" evidence="2">
    <location>
        <begin position="296"/>
        <end position="315"/>
    </location>
</feature>
<gene>
    <name evidence="6" type="ORF">niasHT_039822</name>
</gene>
<feature type="region of interest" description="Disordered" evidence="2">
    <location>
        <begin position="337"/>
        <end position="424"/>
    </location>
</feature>
<feature type="region of interest" description="Disordered" evidence="2">
    <location>
        <begin position="442"/>
        <end position="462"/>
    </location>
</feature>
<dbReference type="InterPro" id="IPR003586">
    <property type="entry name" value="Hint_dom_C"/>
</dbReference>
<evidence type="ECO:0000313" key="6">
    <source>
        <dbReference type="EMBL" id="KAL3081345.1"/>
    </source>
</evidence>
<dbReference type="Proteomes" id="UP001620626">
    <property type="component" value="Unassembled WGS sequence"/>
</dbReference>
<dbReference type="SMART" id="SM00305">
    <property type="entry name" value="HintC"/>
    <property type="match status" value="1"/>
</dbReference>
<feature type="compositionally biased region" description="Basic and acidic residues" evidence="2">
    <location>
        <begin position="391"/>
        <end position="400"/>
    </location>
</feature>
<feature type="region of interest" description="Disordered" evidence="2">
    <location>
        <begin position="529"/>
        <end position="557"/>
    </location>
</feature>
<dbReference type="SUPFAM" id="SSF51294">
    <property type="entry name" value="Hedgehog/intein (Hint) domain"/>
    <property type="match status" value="1"/>
</dbReference>
<feature type="compositionally biased region" description="Low complexity" evidence="2">
    <location>
        <begin position="406"/>
        <end position="419"/>
    </location>
</feature>
<dbReference type="InterPro" id="IPR036844">
    <property type="entry name" value="Hint_dom_sf"/>
</dbReference>
<evidence type="ECO:0000256" key="3">
    <source>
        <dbReference type="SAM" id="SignalP"/>
    </source>
</evidence>
<feature type="compositionally biased region" description="Basic and acidic residues" evidence="2">
    <location>
        <begin position="74"/>
        <end position="129"/>
    </location>
</feature>
<comment type="caution">
    <text evidence="6">The sequence shown here is derived from an EMBL/GenBank/DDBJ whole genome shotgun (WGS) entry which is preliminary data.</text>
</comment>
<protein>
    <recommendedName>
        <fullName evidence="8">Hint domain-containing protein</fullName>
    </recommendedName>
</protein>
<dbReference type="Pfam" id="PF01079">
    <property type="entry name" value="Hint"/>
    <property type="match status" value="2"/>
</dbReference>
<dbReference type="PROSITE" id="PS50817">
    <property type="entry name" value="INTEIN_N_TER"/>
    <property type="match status" value="1"/>
</dbReference>
<evidence type="ECO:0000259" key="5">
    <source>
        <dbReference type="SMART" id="SM00306"/>
    </source>
</evidence>
<feature type="domain" description="Hint" evidence="4">
    <location>
        <begin position="857"/>
        <end position="901"/>
    </location>
</feature>
<proteinExistence type="predicted"/>
<feature type="region of interest" description="Disordered" evidence="2">
    <location>
        <begin position="68"/>
        <end position="131"/>
    </location>
</feature>